<reference evidence="2" key="1">
    <citation type="journal article" date="2020" name="G3 (Bethesda)">
        <title>High-Quality Assemblies for Three Invasive Social Wasps from the &lt;i&gt;Vespula&lt;/i&gt; Genus.</title>
        <authorList>
            <person name="Harrop T.W.R."/>
            <person name="Guhlin J."/>
            <person name="McLaughlin G.M."/>
            <person name="Permina E."/>
            <person name="Stockwell P."/>
            <person name="Gilligan J."/>
            <person name="Le Lec M.F."/>
            <person name="Gruber M.A.M."/>
            <person name="Quinn O."/>
            <person name="Lovegrove M."/>
            <person name="Duncan E.J."/>
            <person name="Remnant E.J."/>
            <person name="Van Eeckhoven J."/>
            <person name="Graham B."/>
            <person name="Knapp R.A."/>
            <person name="Langford K.W."/>
            <person name="Kronenberg Z."/>
            <person name="Press M.O."/>
            <person name="Eacker S.M."/>
            <person name="Wilson-Rankin E.E."/>
            <person name="Purcell J."/>
            <person name="Lester P.J."/>
            <person name="Dearden P.K."/>
        </authorList>
    </citation>
    <scope>NUCLEOTIDE SEQUENCE</scope>
    <source>
        <strain evidence="2">Volc-1</strain>
    </source>
</reference>
<accession>A0A834U8P9</accession>
<proteinExistence type="predicted"/>
<gene>
    <name evidence="2" type="ORF">H0235_009909</name>
</gene>
<dbReference type="AlphaFoldDB" id="A0A834U8P9"/>
<organism evidence="2 3">
    <name type="scientific">Vespula pensylvanica</name>
    <name type="common">Western yellow jacket</name>
    <name type="synonym">Wasp</name>
    <dbReference type="NCBI Taxonomy" id="30213"/>
    <lineage>
        <taxon>Eukaryota</taxon>
        <taxon>Metazoa</taxon>
        <taxon>Ecdysozoa</taxon>
        <taxon>Arthropoda</taxon>
        <taxon>Hexapoda</taxon>
        <taxon>Insecta</taxon>
        <taxon>Pterygota</taxon>
        <taxon>Neoptera</taxon>
        <taxon>Endopterygota</taxon>
        <taxon>Hymenoptera</taxon>
        <taxon>Apocrita</taxon>
        <taxon>Aculeata</taxon>
        <taxon>Vespoidea</taxon>
        <taxon>Vespidae</taxon>
        <taxon>Vespinae</taxon>
        <taxon>Vespula</taxon>
    </lineage>
</organism>
<comment type="caution">
    <text evidence="2">The sequence shown here is derived from an EMBL/GenBank/DDBJ whole genome shotgun (WGS) entry which is preliminary data.</text>
</comment>
<dbReference type="EMBL" id="JACSDY010000008">
    <property type="protein sequence ID" value="KAF7422073.1"/>
    <property type="molecule type" value="Genomic_DNA"/>
</dbReference>
<sequence>METRIESTTYEVIVRARTISGQILCRPKSSLQKRLGSQKPFKPCARRHSPASHFRARYPREYDKWISICGPSRISIEMGQGQGTGKKMELRKRREGRSRGRNETLRSLNSKSYLNAIPLIQTCNGLQG</sequence>
<protein>
    <submittedName>
        <fullName evidence="2">Uncharacterized protein</fullName>
    </submittedName>
</protein>
<name>A0A834U8P9_VESPE</name>
<dbReference type="Proteomes" id="UP000600918">
    <property type="component" value="Unassembled WGS sequence"/>
</dbReference>
<evidence type="ECO:0000313" key="3">
    <source>
        <dbReference type="Proteomes" id="UP000600918"/>
    </source>
</evidence>
<evidence type="ECO:0000256" key="1">
    <source>
        <dbReference type="SAM" id="MobiDB-lite"/>
    </source>
</evidence>
<evidence type="ECO:0000313" key="2">
    <source>
        <dbReference type="EMBL" id="KAF7422073.1"/>
    </source>
</evidence>
<feature type="region of interest" description="Disordered" evidence="1">
    <location>
        <begin position="76"/>
        <end position="107"/>
    </location>
</feature>
<keyword evidence="3" id="KW-1185">Reference proteome</keyword>